<dbReference type="OrthoDB" id="8107482at2"/>
<evidence type="ECO:0008006" key="3">
    <source>
        <dbReference type="Google" id="ProtNLM"/>
    </source>
</evidence>
<comment type="caution">
    <text evidence="1">The sequence shown here is derived from an EMBL/GenBank/DDBJ whole genome shotgun (WGS) entry which is preliminary data.</text>
</comment>
<dbReference type="EMBL" id="QXDC01000004">
    <property type="protein sequence ID" value="RIA37088.1"/>
    <property type="molecule type" value="Genomic_DNA"/>
</dbReference>
<dbReference type="AlphaFoldDB" id="A0A397NL33"/>
<keyword evidence="2" id="KW-1185">Reference proteome</keyword>
<dbReference type="RefSeq" id="WP_119036467.1">
    <property type="nucleotide sequence ID" value="NZ_QXDC01000004.1"/>
</dbReference>
<evidence type="ECO:0000313" key="1">
    <source>
        <dbReference type="EMBL" id="RIA37088.1"/>
    </source>
</evidence>
<evidence type="ECO:0000313" key="2">
    <source>
        <dbReference type="Proteomes" id="UP000266568"/>
    </source>
</evidence>
<gene>
    <name evidence="1" type="ORF">DFR49_2963</name>
</gene>
<dbReference type="Gene3D" id="3.40.50.300">
    <property type="entry name" value="P-loop containing nucleotide triphosphate hydrolases"/>
    <property type="match status" value="1"/>
</dbReference>
<organism evidence="1 2">
    <name type="scientific">Hephaestia caeni</name>
    <dbReference type="NCBI Taxonomy" id="645617"/>
    <lineage>
        <taxon>Bacteria</taxon>
        <taxon>Pseudomonadati</taxon>
        <taxon>Pseudomonadota</taxon>
        <taxon>Alphaproteobacteria</taxon>
        <taxon>Sphingomonadales</taxon>
        <taxon>Sphingomonadaceae</taxon>
        <taxon>Hephaestia</taxon>
    </lineage>
</organism>
<sequence length="562" mass="63148">MANVKFVGLFLLSQTEKRALKVPLNASRIVIQGGNSFGKSAILKSIYETLGALPQKIDRRWRSAHVSSALVFEYHGNRYTVVKALGMHALFSAERKLLFSGQQVVKEWAPQLARFFGFKLIMTDRDGDIVVPPPSYMFAPFYIDQDMGWSRPWASFQDLYLPDSARTLADYHSGLRPDAYYEARANLAVDRIALSELEASVSTLREAIEQIQQIDEGVSPTYDMGEFRAEIDDLVRESETLLTQQRQFRGDISELHEETHLLQAEKSLLERALREVREEFDVAAALPDEIDCPTCGQSYANELADRFALIQDEGVLTEAIGAANIKLTRVRDGEQEKLAKLHDIEKSLRRIEHILAVERAALSFNDVVIAAGKTEAAKILRGSLGEKAADAADARQRVDKHRDIMTSLTTTKRSAEILKFYRALLAKYAFDLDVSLEEDGAQSIHRIQAARGSEGPRGLLAYYYAFLRTRDQYATATAFPIVIDAPNQQGQDAVHLPQMLKFIFAQAPADAQVIVAAEEASRGLPDDVDIRSYGVQRRQVLREAEFDEVNERFAIYTRQLLV</sequence>
<reference evidence="1 2" key="1">
    <citation type="submission" date="2018-08" db="EMBL/GenBank/DDBJ databases">
        <title>Genomic Encyclopedia of Type Strains, Phase IV (KMG-IV): sequencing the most valuable type-strain genomes for metagenomic binning, comparative biology and taxonomic classification.</title>
        <authorList>
            <person name="Goeker M."/>
        </authorList>
    </citation>
    <scope>NUCLEOTIDE SEQUENCE [LARGE SCALE GENOMIC DNA]</scope>
    <source>
        <strain evidence="1 2">DSM 25527</strain>
    </source>
</reference>
<dbReference type="InterPro" id="IPR027417">
    <property type="entry name" value="P-loop_NTPase"/>
</dbReference>
<name>A0A397NL33_9SPHN</name>
<accession>A0A397NL33</accession>
<proteinExistence type="predicted"/>
<dbReference type="Proteomes" id="UP000266568">
    <property type="component" value="Unassembled WGS sequence"/>
</dbReference>
<protein>
    <recommendedName>
        <fullName evidence="3">AAA domain-containing protein</fullName>
    </recommendedName>
</protein>